<evidence type="ECO:0000256" key="3">
    <source>
        <dbReference type="SAM" id="SignalP"/>
    </source>
</evidence>
<keyword evidence="3" id="KW-0732">Signal</keyword>
<protein>
    <recommendedName>
        <fullName evidence="5">Nucleoid-associated protein</fullName>
    </recommendedName>
</protein>
<evidence type="ECO:0000256" key="1">
    <source>
        <dbReference type="ARBA" id="ARBA00023125"/>
    </source>
</evidence>
<dbReference type="InterPro" id="IPR036894">
    <property type="entry name" value="YbaB-like_sf"/>
</dbReference>
<name>A0A7R9UA45_9STRA</name>
<sequence>MKGFSLLILALCVAVSQCFVPSGAVRTPTYLGLFGGGSGEKEGGGGGGGGLGNMMEQMKQAQEIQKRVAEMQKRAEAERITGESSDGLVKVVFTGQSSVQETVIDDAKLSEGNAAVCASVTEAIRDGQEKCTKYMMKEAQEVYQSMGLPSPNQ</sequence>
<gene>
    <name evidence="4" type="ORF">PPYR1160_LOCUS9313</name>
</gene>
<feature type="chain" id="PRO_5031175303" description="Nucleoid-associated protein" evidence="3">
    <location>
        <begin position="19"/>
        <end position="153"/>
    </location>
</feature>
<dbReference type="GO" id="GO:0003677">
    <property type="term" value="F:DNA binding"/>
    <property type="evidence" value="ECO:0007669"/>
    <property type="project" value="UniProtKB-KW"/>
</dbReference>
<accession>A0A7R9UA45</accession>
<evidence type="ECO:0008006" key="5">
    <source>
        <dbReference type="Google" id="ProtNLM"/>
    </source>
</evidence>
<dbReference type="EMBL" id="HBEA01012227">
    <property type="protein sequence ID" value="CAD8259811.1"/>
    <property type="molecule type" value="Transcribed_RNA"/>
</dbReference>
<dbReference type="AlphaFoldDB" id="A0A7R9UA45"/>
<dbReference type="PANTHER" id="PTHR33449:SF1">
    <property type="entry name" value="NUCLEOID-ASSOCIATED PROTEIN YBAB"/>
    <property type="match status" value="1"/>
</dbReference>
<dbReference type="SUPFAM" id="SSF82607">
    <property type="entry name" value="YbaB-like"/>
    <property type="match status" value="1"/>
</dbReference>
<feature type="signal peptide" evidence="3">
    <location>
        <begin position="1"/>
        <end position="18"/>
    </location>
</feature>
<evidence type="ECO:0000256" key="2">
    <source>
        <dbReference type="SAM" id="Coils"/>
    </source>
</evidence>
<feature type="coiled-coil region" evidence="2">
    <location>
        <begin position="54"/>
        <end position="81"/>
    </location>
</feature>
<evidence type="ECO:0000313" key="4">
    <source>
        <dbReference type="EMBL" id="CAD8259811.1"/>
    </source>
</evidence>
<dbReference type="NCBIfam" id="TIGR00103">
    <property type="entry name" value="DNA_YbaB_EbfC"/>
    <property type="match status" value="1"/>
</dbReference>
<reference evidence="4" key="1">
    <citation type="submission" date="2021-01" db="EMBL/GenBank/DDBJ databases">
        <authorList>
            <person name="Corre E."/>
            <person name="Pelletier E."/>
            <person name="Niang G."/>
            <person name="Scheremetjew M."/>
            <person name="Finn R."/>
            <person name="Kale V."/>
            <person name="Holt S."/>
            <person name="Cochrane G."/>
            <person name="Meng A."/>
            <person name="Brown T."/>
            <person name="Cohen L."/>
        </authorList>
    </citation>
    <scope>NUCLEOTIDE SEQUENCE</scope>
    <source>
        <strain evidence="4">CCMP2078</strain>
    </source>
</reference>
<dbReference type="InterPro" id="IPR004401">
    <property type="entry name" value="YbaB/EbfC"/>
</dbReference>
<dbReference type="Pfam" id="PF02575">
    <property type="entry name" value="YbaB_DNA_bd"/>
    <property type="match status" value="1"/>
</dbReference>
<dbReference type="PANTHER" id="PTHR33449">
    <property type="entry name" value="NUCLEOID-ASSOCIATED PROTEIN YBAB"/>
    <property type="match status" value="1"/>
</dbReference>
<keyword evidence="1" id="KW-0238">DNA-binding</keyword>
<proteinExistence type="predicted"/>
<keyword evidence="2" id="KW-0175">Coiled coil</keyword>
<organism evidence="4">
    <name type="scientific">Pinguiococcus pyrenoidosus</name>
    <dbReference type="NCBI Taxonomy" id="172671"/>
    <lineage>
        <taxon>Eukaryota</taxon>
        <taxon>Sar</taxon>
        <taxon>Stramenopiles</taxon>
        <taxon>Ochrophyta</taxon>
        <taxon>Pinguiophyceae</taxon>
        <taxon>Pinguiochrysidales</taxon>
        <taxon>Pinguiochrysidaceae</taxon>
        <taxon>Pinguiococcus</taxon>
    </lineage>
</organism>
<dbReference type="Gene3D" id="3.30.1310.10">
    <property type="entry name" value="Nucleoid-associated protein YbaB-like domain"/>
    <property type="match status" value="1"/>
</dbReference>